<evidence type="ECO:0000313" key="4">
    <source>
        <dbReference type="Proteomes" id="UP001152799"/>
    </source>
</evidence>
<organism evidence="3 4">
    <name type="scientific">Ceutorhynchus assimilis</name>
    <name type="common">cabbage seed weevil</name>
    <dbReference type="NCBI Taxonomy" id="467358"/>
    <lineage>
        <taxon>Eukaryota</taxon>
        <taxon>Metazoa</taxon>
        <taxon>Ecdysozoa</taxon>
        <taxon>Arthropoda</taxon>
        <taxon>Hexapoda</taxon>
        <taxon>Insecta</taxon>
        <taxon>Pterygota</taxon>
        <taxon>Neoptera</taxon>
        <taxon>Endopterygota</taxon>
        <taxon>Coleoptera</taxon>
        <taxon>Polyphaga</taxon>
        <taxon>Cucujiformia</taxon>
        <taxon>Curculionidae</taxon>
        <taxon>Ceutorhynchinae</taxon>
        <taxon>Ceutorhynchus</taxon>
    </lineage>
</organism>
<evidence type="ECO:0000313" key="3">
    <source>
        <dbReference type="EMBL" id="CAG9773748.1"/>
    </source>
</evidence>
<keyword evidence="4" id="KW-1185">Reference proteome</keyword>
<gene>
    <name evidence="3" type="ORF">CEUTPL_LOCUS14134</name>
</gene>
<reference evidence="3" key="1">
    <citation type="submission" date="2022-01" db="EMBL/GenBank/DDBJ databases">
        <authorList>
            <person name="King R."/>
        </authorList>
    </citation>
    <scope>NUCLEOTIDE SEQUENCE</scope>
</reference>
<sequence>MNTRAKKIMGMLQTPISSDRPPDLVSNIISVGLENEHHCTKVDVIVENIEPAAGQGNAENSSNYPELTELKNVPIERDTIEVNDTTPSPEHNRGKSALIIPEMTELMNISMEKNTIEDDDSTTSSLERDNPFSTDSDSDYIPDTDDTRNNNRSLVNYFSMSSEDDNNEIISSEEENQTIADGEELEPPKSRKRKRKVNAWKRNEMKKRRNLGQTYTNTKNEMVPERKLKEACKNTCRLKCVNKISKDMRLSIFSEYWALGDVNRQRYFILRFVDFRKKNRQRLRRNQNVQRQEDISDEDNDVNVGDNSRRKMTYFYHLSSEEGEREKVCQTFFLNTLGISHQVVKTVAAKLNISENNVVTIDGDNRGRNNITKTRISQRQELLVKDHINSFEAVESHYTRKDSSKKYLPGSLNISKMFRLYMDYCKENRVDKKDIVRESMYRWIFVNKFNIGFHIPKKDQCDLCVNYQNSNDAEKVELKLLVESHILNKEAMRKKKDDDKLKASADNSFCLAIFDLQQVLQCPKIEVGQAYYKSKIATYNLTVYEAAKKQGYCYMWHEAIASRGTCEIGSCVLKFIKMKADSGCREISFYSDNCAGQNKNKFMYIMLLYAAVTNQVKITLSFMEVGHTQNEGDSMHSAIERCARRIPIYTPGQWATIARTACVKKPYFVNELNQTDFFDFKDLLAQCTKKLDKDTCGTIVKWTDISCVQVDFAKPDILKFAYKLQEGFYEINIKEGSRKEPIGFLQYNLKPLRNRLISISKIKYDSIIYYCTKNAVAKEYQDFFLSLPHE</sequence>
<feature type="region of interest" description="Disordered" evidence="1">
    <location>
        <begin position="284"/>
        <end position="303"/>
    </location>
</feature>
<dbReference type="PANTHER" id="PTHR10773:SF19">
    <property type="match status" value="1"/>
</dbReference>
<evidence type="ECO:0000259" key="2">
    <source>
        <dbReference type="Pfam" id="PF25273"/>
    </source>
</evidence>
<dbReference type="AlphaFoldDB" id="A0A9N9N3K9"/>
<dbReference type="EMBL" id="OU892285">
    <property type="protein sequence ID" value="CAG9773748.1"/>
    <property type="molecule type" value="Genomic_DNA"/>
</dbReference>
<evidence type="ECO:0000256" key="1">
    <source>
        <dbReference type="SAM" id="MobiDB-lite"/>
    </source>
</evidence>
<feature type="region of interest" description="Disordered" evidence="1">
    <location>
        <begin position="116"/>
        <end position="151"/>
    </location>
</feature>
<dbReference type="Proteomes" id="UP001152799">
    <property type="component" value="Chromosome 9"/>
</dbReference>
<dbReference type="InterPro" id="IPR057191">
    <property type="entry name" value="DUF7869"/>
</dbReference>
<dbReference type="Pfam" id="PF25273">
    <property type="entry name" value="DUF7869"/>
    <property type="match status" value="1"/>
</dbReference>
<protein>
    <recommendedName>
        <fullName evidence="2">DUF7869 domain-containing protein</fullName>
    </recommendedName>
</protein>
<name>A0A9N9N3K9_9CUCU</name>
<feature type="compositionally biased region" description="Acidic residues" evidence="1">
    <location>
        <begin position="172"/>
        <end position="185"/>
    </location>
</feature>
<accession>A0A9N9N3K9</accession>
<dbReference type="PANTHER" id="PTHR10773">
    <property type="entry name" value="DNA-DIRECTED RNA POLYMERASES I, II, AND III SUBUNIT RPABC2"/>
    <property type="match status" value="1"/>
</dbReference>
<feature type="domain" description="DUF7869" evidence="2">
    <location>
        <begin position="548"/>
        <end position="696"/>
    </location>
</feature>
<proteinExistence type="predicted"/>
<feature type="region of interest" description="Disordered" evidence="1">
    <location>
        <begin position="172"/>
        <end position="198"/>
    </location>
</feature>
<dbReference type="OrthoDB" id="6760765at2759"/>